<name>A0A1G7YDS4_9BURK</name>
<dbReference type="InterPro" id="IPR009061">
    <property type="entry name" value="DNA-bd_dom_put_sf"/>
</dbReference>
<proteinExistence type="predicted"/>
<dbReference type="Proteomes" id="UP000199706">
    <property type="component" value="Unassembled WGS sequence"/>
</dbReference>
<dbReference type="Pfam" id="PF12728">
    <property type="entry name" value="HTH_17"/>
    <property type="match status" value="1"/>
</dbReference>
<dbReference type="GO" id="GO:0003677">
    <property type="term" value="F:DNA binding"/>
    <property type="evidence" value="ECO:0007669"/>
    <property type="project" value="InterPro"/>
</dbReference>
<evidence type="ECO:0000259" key="1">
    <source>
        <dbReference type="Pfam" id="PF12728"/>
    </source>
</evidence>
<dbReference type="NCBIfam" id="TIGR01764">
    <property type="entry name" value="excise"/>
    <property type="match status" value="1"/>
</dbReference>
<accession>A0A1G7YDS4</accession>
<dbReference type="SUPFAM" id="SSF46955">
    <property type="entry name" value="Putative DNA-binding domain"/>
    <property type="match status" value="1"/>
</dbReference>
<dbReference type="Gene3D" id="1.10.1660.10">
    <property type="match status" value="1"/>
</dbReference>
<dbReference type="RefSeq" id="WP_090685430.1">
    <property type="nucleotide sequence ID" value="NZ_FNCJ01000006.1"/>
</dbReference>
<dbReference type="InterPro" id="IPR041657">
    <property type="entry name" value="HTH_17"/>
</dbReference>
<dbReference type="InterPro" id="IPR010093">
    <property type="entry name" value="SinI_DNA-bd"/>
</dbReference>
<dbReference type="EMBL" id="FNCJ01000006">
    <property type="protein sequence ID" value="SDG94702.1"/>
    <property type="molecule type" value="Genomic_DNA"/>
</dbReference>
<organism evidence="2 3">
    <name type="scientific">Paraburkholderia phenazinium</name>
    <dbReference type="NCBI Taxonomy" id="60549"/>
    <lineage>
        <taxon>Bacteria</taxon>
        <taxon>Pseudomonadati</taxon>
        <taxon>Pseudomonadota</taxon>
        <taxon>Betaproteobacteria</taxon>
        <taxon>Burkholderiales</taxon>
        <taxon>Burkholderiaceae</taxon>
        <taxon>Paraburkholderia</taxon>
    </lineage>
</organism>
<feature type="domain" description="Helix-turn-helix" evidence="1">
    <location>
        <begin position="22"/>
        <end position="68"/>
    </location>
</feature>
<gene>
    <name evidence="2" type="ORF">SAMN05216466_106148</name>
</gene>
<dbReference type="OrthoDB" id="7220345at2"/>
<protein>
    <submittedName>
        <fullName evidence="2">DNA binding domain-containing protein, excisionase family</fullName>
    </submittedName>
</protein>
<evidence type="ECO:0000313" key="2">
    <source>
        <dbReference type="EMBL" id="SDG94702.1"/>
    </source>
</evidence>
<evidence type="ECO:0000313" key="3">
    <source>
        <dbReference type="Proteomes" id="UP000199706"/>
    </source>
</evidence>
<sequence length="124" mass="14025">MPRARTTQETQPRDDLPVPEILGTTQAARFLGIKPTTLNRMVDEGRLAYEQVGTHRRFQRADLEAFKATYTRRRGPPSLNRKTLFASFTHPDAARLQALADQRETTVSALLREFGLEGLDRATT</sequence>
<reference evidence="2 3" key="1">
    <citation type="submission" date="2016-10" db="EMBL/GenBank/DDBJ databases">
        <authorList>
            <person name="de Groot N.N."/>
        </authorList>
    </citation>
    <scope>NUCLEOTIDE SEQUENCE [LARGE SCALE GENOMIC DNA]</scope>
    <source>
        <strain evidence="2 3">LMG 2247</strain>
    </source>
</reference>
<dbReference type="AlphaFoldDB" id="A0A1G7YDS4"/>